<keyword evidence="1 7" id="KW-0813">Transport</keyword>
<evidence type="ECO:0000256" key="4">
    <source>
        <dbReference type="ARBA" id="ARBA00022840"/>
    </source>
</evidence>
<reference evidence="9 11" key="1">
    <citation type="journal article" date="2016" name="Genome Announc.">
        <title>Complete Genome Sequence of the Amino Acid-Fermenting Clostridium propionicum X2 (DSM 1682).</title>
        <authorList>
            <person name="Poehlein A."/>
            <person name="Schlien K."/>
            <person name="Chowdhury N.P."/>
            <person name="Gottschalk G."/>
            <person name="Buckel W."/>
            <person name="Daniel R."/>
        </authorList>
    </citation>
    <scope>NUCLEOTIDE SEQUENCE [LARGE SCALE GENOMIC DNA]</scope>
    <source>
        <strain evidence="9 11">X2</strain>
    </source>
</reference>
<feature type="domain" description="ABC transporter" evidence="8">
    <location>
        <begin position="5"/>
        <end position="235"/>
    </location>
</feature>
<dbReference type="SUPFAM" id="SSF50331">
    <property type="entry name" value="MOP-like"/>
    <property type="match status" value="1"/>
</dbReference>
<keyword evidence="3 7" id="KW-0547">Nucleotide-binding</keyword>
<evidence type="ECO:0000256" key="6">
    <source>
        <dbReference type="ARBA" id="ARBA00023136"/>
    </source>
</evidence>
<evidence type="ECO:0000256" key="1">
    <source>
        <dbReference type="ARBA" id="ARBA00022448"/>
    </source>
</evidence>
<dbReference type="CDD" id="cd03300">
    <property type="entry name" value="ABC_PotA_N"/>
    <property type="match status" value="1"/>
</dbReference>
<name>A0A0X8VCL9_ANAPI</name>
<evidence type="ECO:0000313" key="11">
    <source>
        <dbReference type="Proteomes" id="UP000068026"/>
    </source>
</evidence>
<comment type="function">
    <text evidence="7">Part of the ABC transporter complex PotABCD involved in spermidine/putrescine import. Responsible for energy coupling to the transport system.</text>
</comment>
<protein>
    <recommendedName>
        <fullName evidence="7">Spermidine/putrescine import ATP-binding protein PotA</fullName>
        <ecNumber evidence="7">7.6.2.11</ecNumber>
    </recommendedName>
</protein>
<comment type="catalytic activity">
    <reaction evidence="7">
        <text>ATP + H2O + polyamine-[polyamine-binding protein]Side 1 = ADP + phosphate + polyamineSide 2 + [polyamine-binding protein]Side 1.</text>
        <dbReference type="EC" id="7.6.2.11"/>
    </reaction>
</comment>
<keyword evidence="11" id="KW-1185">Reference proteome</keyword>
<dbReference type="FunFam" id="3.40.50.300:FF:000133">
    <property type="entry name" value="Spermidine/putrescine import ATP-binding protein PotA"/>
    <property type="match status" value="1"/>
</dbReference>
<accession>A0A0X8VCL9</accession>
<dbReference type="Proteomes" id="UP000068026">
    <property type="component" value="Chromosome"/>
</dbReference>
<evidence type="ECO:0000313" key="10">
    <source>
        <dbReference type="EMBL" id="SHE33571.1"/>
    </source>
</evidence>
<reference evidence="11" key="2">
    <citation type="submission" date="2016-01" db="EMBL/GenBank/DDBJ databases">
        <authorList>
            <person name="Poehlein A."/>
            <person name="Schlien K."/>
            <person name="Gottschalk G."/>
            <person name="Buckel W."/>
            <person name="Daniel R."/>
        </authorList>
    </citation>
    <scope>NUCLEOTIDE SEQUENCE [LARGE SCALE GENOMIC DNA]</scope>
    <source>
        <strain evidence="11">X2</strain>
    </source>
</reference>
<dbReference type="GO" id="GO:0043190">
    <property type="term" value="C:ATP-binding cassette (ABC) transporter complex"/>
    <property type="evidence" value="ECO:0007669"/>
    <property type="project" value="InterPro"/>
</dbReference>
<dbReference type="NCBIfam" id="TIGR01187">
    <property type="entry name" value="potA"/>
    <property type="match status" value="1"/>
</dbReference>
<keyword evidence="9" id="KW-0378">Hydrolase</keyword>
<dbReference type="PANTHER" id="PTHR42781:SF4">
    <property type="entry name" value="SPERMIDINE_PUTRESCINE IMPORT ATP-BINDING PROTEIN POTA"/>
    <property type="match status" value="1"/>
</dbReference>
<evidence type="ECO:0000256" key="3">
    <source>
        <dbReference type="ARBA" id="ARBA00022741"/>
    </source>
</evidence>
<keyword evidence="4 7" id="KW-0067">ATP-binding</keyword>
<dbReference type="OrthoDB" id="9802264at2"/>
<dbReference type="GO" id="GO:0016887">
    <property type="term" value="F:ATP hydrolysis activity"/>
    <property type="evidence" value="ECO:0007669"/>
    <property type="project" value="InterPro"/>
</dbReference>
<dbReference type="GO" id="GO:0005524">
    <property type="term" value="F:ATP binding"/>
    <property type="evidence" value="ECO:0007669"/>
    <property type="project" value="UniProtKB-KW"/>
</dbReference>
<proteinExistence type="inferred from homology"/>
<dbReference type="Gene3D" id="2.40.50.100">
    <property type="match status" value="1"/>
</dbReference>
<evidence type="ECO:0000256" key="7">
    <source>
        <dbReference type="RuleBase" id="RU364083"/>
    </source>
</evidence>
<evidence type="ECO:0000313" key="12">
    <source>
        <dbReference type="Proteomes" id="UP000184204"/>
    </source>
</evidence>
<dbReference type="InterPro" id="IPR017879">
    <property type="entry name" value="PotA_ATP-bd"/>
</dbReference>
<keyword evidence="5 7" id="KW-1278">Translocase</keyword>
<dbReference type="PROSITE" id="PS50893">
    <property type="entry name" value="ABC_TRANSPORTER_2"/>
    <property type="match status" value="1"/>
</dbReference>
<dbReference type="Proteomes" id="UP000184204">
    <property type="component" value="Unassembled WGS sequence"/>
</dbReference>
<dbReference type="Pfam" id="PF00005">
    <property type="entry name" value="ABC_tran"/>
    <property type="match status" value="1"/>
</dbReference>
<dbReference type="InterPro" id="IPR013611">
    <property type="entry name" value="Transp-assoc_OB_typ2"/>
</dbReference>
<sequence length="522" mass="59132">MKKLIQFKNIVKDFDGKLVLKGINLDIYENEFVTLLGPSGCGKTTLLRILGGFLTQNEGEVLFDGEEITKVPPYKREINTVFQKYALFPHMNVYNNIAFGLKIKKEPKDIIEQKVKRMLKLVNLEEYADRNVTEMSGGQQQRVAIARALVNEPNVLLLDEPLGALDLKLRKEMQQELKKIQQEVGITFIYVTHDQEEALTMSDKIVVMKDGEIQQIGSPTDIYNEPVNQYVANFIGESNIIDGVMLEDYLVMFEDKKFKCVDFGFASGEKVDVVIRPEDLDIVPRADGKLKGIVKSVLFKGVHYETIVETKVGTSITVKMMVSDDRPVYNESANEKISANDFYLDMEDVETLDEGTIVARADAQAWNPETDEYISIKEISYSIKKENGSYPVTFSTAAGTSVTVNMIVKDENRIANKEYQEEIFAVNFFKKADEIHESIALETDLKTWANASAWSLEDGTSVEITNVKYDFDPETLTPGVYEVTFATEGYEYKVDTTDRYEIGNEVGLIFQPEDIHIMSKQN</sequence>
<dbReference type="InterPro" id="IPR017871">
    <property type="entry name" value="ABC_transporter-like_CS"/>
</dbReference>
<dbReference type="Pfam" id="PF08402">
    <property type="entry name" value="TOBE_2"/>
    <property type="match status" value="1"/>
</dbReference>
<dbReference type="InterPro" id="IPR008995">
    <property type="entry name" value="Mo/tungstate-bd_C_term_dom"/>
</dbReference>
<comment type="subunit">
    <text evidence="7">The complex is composed of two ATP-binding proteins (PotA), two transmembrane proteins (PotB and PotC) and a solute-binding protein (PotD).</text>
</comment>
<gene>
    <name evidence="7" type="primary">potA</name>
    <name evidence="9" type="synonym">potA_2</name>
    <name evidence="9" type="ORF">CPRO_29480</name>
    <name evidence="10" type="ORF">SAMN02745151_00439</name>
</gene>
<dbReference type="PROSITE" id="PS00211">
    <property type="entry name" value="ABC_TRANSPORTER_1"/>
    <property type="match status" value="1"/>
</dbReference>
<keyword evidence="6 7" id="KW-0472">Membrane</keyword>
<dbReference type="InterPro" id="IPR003439">
    <property type="entry name" value="ABC_transporter-like_ATP-bd"/>
</dbReference>
<reference evidence="10" key="3">
    <citation type="submission" date="2016-11" db="EMBL/GenBank/DDBJ databases">
        <authorList>
            <person name="Varghese N."/>
            <person name="Submissions S."/>
        </authorList>
    </citation>
    <scope>NUCLEOTIDE SEQUENCE</scope>
    <source>
        <strain evidence="10">DSM 1682</strain>
    </source>
</reference>
<dbReference type="Gene3D" id="3.40.50.300">
    <property type="entry name" value="P-loop containing nucleotide triphosphate hydrolases"/>
    <property type="match status" value="1"/>
</dbReference>
<organism evidence="10 12">
    <name type="scientific">Anaerotignum propionicum DSM 1682</name>
    <dbReference type="NCBI Taxonomy" id="991789"/>
    <lineage>
        <taxon>Bacteria</taxon>
        <taxon>Bacillati</taxon>
        <taxon>Bacillota</taxon>
        <taxon>Clostridia</taxon>
        <taxon>Lachnospirales</taxon>
        <taxon>Anaerotignaceae</taxon>
        <taxon>Anaerotignum</taxon>
    </lineage>
</organism>
<dbReference type="AlphaFoldDB" id="A0A0X8VCL9"/>
<dbReference type="InterPro" id="IPR005893">
    <property type="entry name" value="PotA-like"/>
</dbReference>
<dbReference type="EC" id="7.6.2.11" evidence="7"/>
<comment type="similarity">
    <text evidence="7">Belongs to the ABC transporter superfamily. Spermidine/putrescine importer (TC 3.A.1.11.1) family.</text>
</comment>
<dbReference type="EMBL" id="FQUA01000001">
    <property type="protein sequence ID" value="SHE33571.1"/>
    <property type="molecule type" value="Genomic_DNA"/>
</dbReference>
<dbReference type="InterPro" id="IPR027417">
    <property type="entry name" value="P-loop_NTPase"/>
</dbReference>
<dbReference type="GO" id="GO:0015594">
    <property type="term" value="F:ABC-type putrescine transporter activity"/>
    <property type="evidence" value="ECO:0007669"/>
    <property type="project" value="InterPro"/>
</dbReference>
<evidence type="ECO:0000259" key="8">
    <source>
        <dbReference type="PROSITE" id="PS50893"/>
    </source>
</evidence>
<dbReference type="InterPro" id="IPR003593">
    <property type="entry name" value="AAA+_ATPase"/>
</dbReference>
<evidence type="ECO:0000256" key="2">
    <source>
        <dbReference type="ARBA" id="ARBA00022475"/>
    </source>
</evidence>
<dbReference type="PANTHER" id="PTHR42781">
    <property type="entry name" value="SPERMIDINE/PUTRESCINE IMPORT ATP-BINDING PROTEIN POTA"/>
    <property type="match status" value="1"/>
</dbReference>
<dbReference type="KEGG" id="cpro:CPRO_29480"/>
<keyword evidence="2 7" id="KW-1003">Cell membrane</keyword>
<dbReference type="SMART" id="SM00382">
    <property type="entry name" value="AAA"/>
    <property type="match status" value="1"/>
</dbReference>
<dbReference type="SUPFAM" id="SSF52540">
    <property type="entry name" value="P-loop containing nucleoside triphosphate hydrolases"/>
    <property type="match status" value="1"/>
</dbReference>
<dbReference type="InterPro" id="IPR050093">
    <property type="entry name" value="ABC_SmlMolc_Importer"/>
</dbReference>
<evidence type="ECO:0000256" key="5">
    <source>
        <dbReference type="ARBA" id="ARBA00022967"/>
    </source>
</evidence>
<dbReference type="EMBL" id="CP014223">
    <property type="protein sequence ID" value="AMJ42478.1"/>
    <property type="molecule type" value="Genomic_DNA"/>
</dbReference>
<reference evidence="12" key="4">
    <citation type="submission" date="2016-11" db="EMBL/GenBank/DDBJ databases">
        <authorList>
            <person name="Jaros S."/>
            <person name="Januszkiewicz K."/>
            <person name="Wedrychowicz H."/>
        </authorList>
    </citation>
    <scope>NUCLEOTIDE SEQUENCE [LARGE SCALE GENOMIC DNA]</scope>
    <source>
        <strain evidence="12">DSM 1682</strain>
    </source>
</reference>
<evidence type="ECO:0000313" key="9">
    <source>
        <dbReference type="EMBL" id="AMJ42478.1"/>
    </source>
</evidence>